<dbReference type="OrthoDB" id="325812at2"/>
<reference evidence="2" key="1">
    <citation type="submission" date="2018-10" db="EMBL/GenBank/DDBJ databases">
        <authorList>
            <person name="Vincent A.T."/>
            <person name="Schiettekatte O."/>
            <person name="Bourhy P."/>
            <person name="Veyrier F.J."/>
            <person name="Picardeau M."/>
        </authorList>
    </citation>
    <scope>NUCLEOTIDE SEQUENCE</scope>
    <source>
        <strain evidence="2">201702690</strain>
    </source>
</reference>
<dbReference type="EMBL" id="RQGC01000001">
    <property type="protein sequence ID" value="TGL43123.1"/>
    <property type="molecule type" value="Genomic_DNA"/>
</dbReference>
<evidence type="ECO:0000313" key="1">
    <source>
        <dbReference type="EMBL" id="TGJ98209.1"/>
    </source>
</evidence>
<evidence type="ECO:0000313" key="3">
    <source>
        <dbReference type="Proteomes" id="UP000297273"/>
    </source>
</evidence>
<protein>
    <submittedName>
        <fullName evidence="1">Uncharacterized protein</fullName>
    </submittedName>
</protein>
<dbReference type="RefSeq" id="WP_135641879.1">
    <property type="nucleotide sequence ID" value="NZ_RQER01000011.1"/>
</dbReference>
<evidence type="ECO:0000313" key="2">
    <source>
        <dbReference type="EMBL" id="TGL43123.1"/>
    </source>
</evidence>
<organism evidence="1 4">
    <name type="scientific">Leptospira langatensis</name>
    <dbReference type="NCBI Taxonomy" id="2484983"/>
    <lineage>
        <taxon>Bacteria</taxon>
        <taxon>Pseudomonadati</taxon>
        <taxon>Spirochaetota</taxon>
        <taxon>Spirochaetia</taxon>
        <taxon>Leptospirales</taxon>
        <taxon>Leptospiraceae</taxon>
        <taxon>Leptospira</taxon>
    </lineage>
</organism>
<keyword evidence="3" id="KW-1185">Reference proteome</keyword>
<dbReference type="NCBIfam" id="NF047816">
    <property type="entry name" value="LIC12231_lipo"/>
    <property type="match status" value="1"/>
</dbReference>
<name>A0A5F1ZYJ6_9LEPT</name>
<accession>A0A5F1ZYJ6</accession>
<dbReference type="Proteomes" id="UP000297946">
    <property type="component" value="Unassembled WGS sequence"/>
</dbReference>
<evidence type="ECO:0000313" key="4">
    <source>
        <dbReference type="Proteomes" id="UP000297946"/>
    </source>
</evidence>
<dbReference type="Proteomes" id="UP000297273">
    <property type="component" value="Unassembled WGS sequence"/>
</dbReference>
<gene>
    <name evidence="1" type="ORF">EHO57_16430</name>
    <name evidence="2" type="ORF">EHQ53_00285</name>
</gene>
<dbReference type="AlphaFoldDB" id="A0A5F1ZYJ6"/>
<reference evidence="3 4" key="2">
    <citation type="journal article" date="2019" name="PLoS Negl. Trop. Dis.">
        <title>Revisiting the worldwide diversity of Leptospira species in the environment.</title>
        <authorList>
            <person name="Vincent A.T."/>
            <person name="Schiettekatte O."/>
            <person name="Bourhy P."/>
            <person name="Veyrier F.J."/>
            <person name="Picardeau M."/>
        </authorList>
    </citation>
    <scope>NUCLEOTIDE SEQUENCE [LARGE SCALE GENOMIC DNA]</scope>
    <source>
        <strain evidence="3">201702690</strain>
        <strain evidence="1 4">SSW18</strain>
    </source>
</reference>
<dbReference type="EMBL" id="RQER01000011">
    <property type="protein sequence ID" value="TGJ98209.1"/>
    <property type="molecule type" value="Genomic_DNA"/>
</dbReference>
<sequence length="182" mass="20874">MQKILRTAFLSIFLLIQNQCIMTYRDFPEPSPPSETVVADQKNPIHFKITRFTGWSESKVVLYLEGKGWKEVTGYPPEKGIYIEIQSVKKSPSTLAAFLIYISYATFGILPSFSGKDGAQISMIVYKDSKRVTGFEYEFTRKTFIWLAALPFVWLNFMTNSDFDAYKGILDKFSSDLKITKL</sequence>
<proteinExistence type="predicted"/>
<comment type="caution">
    <text evidence="1">The sequence shown here is derived from an EMBL/GenBank/DDBJ whole genome shotgun (WGS) entry which is preliminary data.</text>
</comment>